<reference evidence="3" key="1">
    <citation type="submission" date="2015-07" db="EMBL/GenBank/DDBJ databases">
        <title>Genome sequencing of Sunxiuqinia dokdonensis strain SK.</title>
        <authorList>
            <person name="Ahn S."/>
            <person name="Kim B.-C."/>
        </authorList>
    </citation>
    <scope>NUCLEOTIDE SEQUENCE [LARGE SCALE GENOMIC DNA]</scope>
    <source>
        <strain evidence="3">SK</strain>
    </source>
</reference>
<dbReference type="AlphaFoldDB" id="A0A0L8V8K3"/>
<comment type="caution">
    <text evidence="2">The sequence shown here is derived from an EMBL/GenBank/DDBJ whole genome shotgun (WGS) entry which is preliminary data.</text>
</comment>
<dbReference type="STRING" id="1409788.NC99_23620"/>
<dbReference type="PATRIC" id="fig|1409788.3.peg.2440"/>
<evidence type="ECO:0000313" key="3">
    <source>
        <dbReference type="Proteomes" id="UP000036958"/>
    </source>
</evidence>
<accession>A0A0L8V8K3</accession>
<keyword evidence="1" id="KW-0732">Signal</keyword>
<gene>
    <name evidence="2" type="ORF">NC99_23620</name>
</gene>
<dbReference type="RefSeq" id="WP_053183542.1">
    <property type="nucleotide sequence ID" value="NZ_LGIA01000152.1"/>
</dbReference>
<feature type="signal peptide" evidence="1">
    <location>
        <begin position="1"/>
        <end position="25"/>
    </location>
</feature>
<dbReference type="Proteomes" id="UP000036958">
    <property type="component" value="Unassembled WGS sequence"/>
</dbReference>
<proteinExistence type="predicted"/>
<protein>
    <recommendedName>
        <fullName evidence="4">Porin</fullName>
    </recommendedName>
</protein>
<name>A0A0L8V8K3_9BACT</name>
<feature type="chain" id="PRO_5005591491" description="Porin" evidence="1">
    <location>
        <begin position="26"/>
        <end position="433"/>
    </location>
</feature>
<evidence type="ECO:0000256" key="1">
    <source>
        <dbReference type="SAM" id="SignalP"/>
    </source>
</evidence>
<evidence type="ECO:0000313" key="2">
    <source>
        <dbReference type="EMBL" id="KOH44815.1"/>
    </source>
</evidence>
<evidence type="ECO:0008006" key="4">
    <source>
        <dbReference type="Google" id="ProtNLM"/>
    </source>
</evidence>
<dbReference type="EMBL" id="LGIA01000152">
    <property type="protein sequence ID" value="KOH44815.1"/>
    <property type="molecule type" value="Genomic_DNA"/>
</dbReference>
<keyword evidence="3" id="KW-1185">Reference proteome</keyword>
<dbReference type="OrthoDB" id="638836at2"/>
<organism evidence="2 3">
    <name type="scientific">Sunxiuqinia dokdonensis</name>
    <dbReference type="NCBI Taxonomy" id="1409788"/>
    <lineage>
        <taxon>Bacteria</taxon>
        <taxon>Pseudomonadati</taxon>
        <taxon>Bacteroidota</taxon>
        <taxon>Bacteroidia</taxon>
        <taxon>Marinilabiliales</taxon>
        <taxon>Prolixibacteraceae</taxon>
        <taxon>Sunxiuqinia</taxon>
    </lineage>
</organism>
<sequence>MKKINNKFSTVFISLLLMVSGAVYAQQPKLQFFRPNDKEGLNVFETPKADNVVFDGFKVRLGGDFSMQFQGLTQSNTAGNLVELGSDFNLPSANLNLDVQLMDGVRMHLKTYLSSRAHNESWVKGGHMQVDKLDFVRPGFLEGLMKYTSITIGLDEFNYGDAHFRRSDNARGIFNPFVGNYLMDAFSTEAFGEVTLQNNGLLAVIGLTNGKLNQNVTVNDNTDNKPSFYGKLGYDKQLNDDLRVRLTGSWYINNGTSNGGYLYGGDRGGARYFNVLYTVPDQEGNTQGGPRDGQYNARFTKITALQFNPFIKFKGLEFFGIVERANGNNEFTQPQTDEEGAFTQLAGELIYRLGSDEKFYIGGRYNTVKGKQRESSTEELDVSRLNVGGGWFLSNNVLTKLEYVDQSYNGDAWTGRFAGAEFSGVVLEAVISF</sequence>
<dbReference type="SUPFAM" id="SSF56935">
    <property type="entry name" value="Porins"/>
    <property type="match status" value="1"/>
</dbReference>